<evidence type="ECO:0000313" key="2">
    <source>
        <dbReference type="Proteomes" id="UP001303889"/>
    </source>
</evidence>
<accession>A0AAN6RV41</accession>
<reference evidence="1" key="2">
    <citation type="submission" date="2023-05" db="EMBL/GenBank/DDBJ databases">
        <authorList>
            <consortium name="Lawrence Berkeley National Laboratory"/>
            <person name="Steindorff A."/>
            <person name="Hensen N."/>
            <person name="Bonometti L."/>
            <person name="Westerberg I."/>
            <person name="Brannstrom I.O."/>
            <person name="Guillou S."/>
            <person name="Cros-Aarteil S."/>
            <person name="Calhoun S."/>
            <person name="Haridas S."/>
            <person name="Kuo A."/>
            <person name="Mondo S."/>
            <person name="Pangilinan J."/>
            <person name="Riley R."/>
            <person name="Labutti K."/>
            <person name="Andreopoulos B."/>
            <person name="Lipzen A."/>
            <person name="Chen C."/>
            <person name="Yanf M."/>
            <person name="Daum C."/>
            <person name="Ng V."/>
            <person name="Clum A."/>
            <person name="Ohm R."/>
            <person name="Martin F."/>
            <person name="Silar P."/>
            <person name="Natvig D."/>
            <person name="Lalanne C."/>
            <person name="Gautier V."/>
            <person name="Ament-Velasquez S.L."/>
            <person name="Kruys A."/>
            <person name="Hutchinson M.I."/>
            <person name="Powell A.J."/>
            <person name="Barry K."/>
            <person name="Miller A.N."/>
            <person name="Grigoriev I.V."/>
            <person name="Debuchy R."/>
            <person name="Gladieux P."/>
            <person name="Thoren M.H."/>
            <person name="Johannesson H."/>
        </authorList>
    </citation>
    <scope>NUCLEOTIDE SEQUENCE</scope>
    <source>
        <strain evidence="1">CBS 103.79</strain>
    </source>
</reference>
<organism evidence="1 2">
    <name type="scientific">Staphylotrichum tortipilum</name>
    <dbReference type="NCBI Taxonomy" id="2831512"/>
    <lineage>
        <taxon>Eukaryota</taxon>
        <taxon>Fungi</taxon>
        <taxon>Dikarya</taxon>
        <taxon>Ascomycota</taxon>
        <taxon>Pezizomycotina</taxon>
        <taxon>Sordariomycetes</taxon>
        <taxon>Sordariomycetidae</taxon>
        <taxon>Sordariales</taxon>
        <taxon>Chaetomiaceae</taxon>
        <taxon>Staphylotrichum</taxon>
    </lineage>
</organism>
<reference evidence="1" key="1">
    <citation type="journal article" date="2023" name="Mol. Phylogenet. Evol.">
        <title>Genome-scale phylogeny and comparative genomics of the fungal order Sordariales.</title>
        <authorList>
            <person name="Hensen N."/>
            <person name="Bonometti L."/>
            <person name="Westerberg I."/>
            <person name="Brannstrom I.O."/>
            <person name="Guillou S."/>
            <person name="Cros-Aarteil S."/>
            <person name="Calhoun S."/>
            <person name="Haridas S."/>
            <person name="Kuo A."/>
            <person name="Mondo S."/>
            <person name="Pangilinan J."/>
            <person name="Riley R."/>
            <person name="LaButti K."/>
            <person name="Andreopoulos B."/>
            <person name="Lipzen A."/>
            <person name="Chen C."/>
            <person name="Yan M."/>
            <person name="Daum C."/>
            <person name="Ng V."/>
            <person name="Clum A."/>
            <person name="Steindorff A."/>
            <person name="Ohm R.A."/>
            <person name="Martin F."/>
            <person name="Silar P."/>
            <person name="Natvig D.O."/>
            <person name="Lalanne C."/>
            <person name="Gautier V."/>
            <person name="Ament-Velasquez S.L."/>
            <person name="Kruys A."/>
            <person name="Hutchinson M.I."/>
            <person name="Powell A.J."/>
            <person name="Barry K."/>
            <person name="Miller A.N."/>
            <person name="Grigoriev I.V."/>
            <person name="Debuchy R."/>
            <person name="Gladieux P."/>
            <person name="Hiltunen Thoren M."/>
            <person name="Johannesson H."/>
        </authorList>
    </citation>
    <scope>NUCLEOTIDE SEQUENCE</scope>
    <source>
        <strain evidence="1">CBS 103.79</strain>
    </source>
</reference>
<dbReference type="EMBL" id="MU855412">
    <property type="protein sequence ID" value="KAK3904130.1"/>
    <property type="molecule type" value="Genomic_DNA"/>
</dbReference>
<dbReference type="Proteomes" id="UP001303889">
    <property type="component" value="Unassembled WGS sequence"/>
</dbReference>
<name>A0AAN6RV41_9PEZI</name>
<keyword evidence="2" id="KW-1185">Reference proteome</keyword>
<proteinExistence type="predicted"/>
<comment type="caution">
    <text evidence="1">The sequence shown here is derived from an EMBL/GenBank/DDBJ whole genome shotgun (WGS) entry which is preliminary data.</text>
</comment>
<evidence type="ECO:0000313" key="1">
    <source>
        <dbReference type="EMBL" id="KAK3904130.1"/>
    </source>
</evidence>
<dbReference type="AlphaFoldDB" id="A0AAN6RV41"/>
<sequence length="276" mass="31071">METLRAMLACIFGRRRGADDGYTELVYDDKMALFSDTDPYYSANHQQPYRDSEPYAQHDAMSYFPSHAYGGYDDTTTTTAATFADNNLTPGRERERTAGEIGRDVARLLWEAEWNDEALQGRISEAAAGRSWNRKIVEACLDGVIEYVERGRDDGMGAVMCEALDRATEVADEAFEFPRRHPESLDGFIAIVSAGLLADLQGAWMLELLGFGEVGGKEELDGTHEIAMLTSDKIVFSDRPRPLSFAAWWVREYHPYIPEGSVYTYLQRMDMVELAD</sequence>
<gene>
    <name evidence="1" type="ORF">C8A05DRAFT_42748</name>
</gene>
<protein>
    <submittedName>
        <fullName evidence="1">Uncharacterized protein</fullName>
    </submittedName>
</protein>